<keyword evidence="9" id="KW-0442">Lipid degradation</keyword>
<dbReference type="InterPro" id="IPR001736">
    <property type="entry name" value="PLipase_D/transphosphatidylase"/>
</dbReference>
<evidence type="ECO:0000256" key="6">
    <source>
        <dbReference type="ARBA" id="ARBA00022737"/>
    </source>
</evidence>
<evidence type="ECO:0000256" key="1">
    <source>
        <dbReference type="ARBA" id="ARBA00000798"/>
    </source>
</evidence>
<evidence type="ECO:0000256" key="3">
    <source>
        <dbReference type="ARBA" id="ARBA00010683"/>
    </source>
</evidence>
<dbReference type="InterPro" id="IPR035979">
    <property type="entry name" value="RBD_domain_sf"/>
</dbReference>
<dbReference type="SUPFAM" id="SSF54928">
    <property type="entry name" value="RNA-binding domain, RBD"/>
    <property type="match status" value="2"/>
</dbReference>
<evidence type="ECO:0000259" key="14">
    <source>
        <dbReference type="PROSITE" id="PS50035"/>
    </source>
</evidence>
<dbReference type="PANTHER" id="PTHR18896:SF164">
    <property type="entry name" value="PHOSPHOLIPASE D"/>
    <property type="match status" value="1"/>
</dbReference>
<dbReference type="PROSITE" id="PS50102">
    <property type="entry name" value="RRM"/>
    <property type="match status" value="2"/>
</dbReference>
<feature type="region of interest" description="Disordered" evidence="12">
    <location>
        <begin position="51"/>
        <end position="77"/>
    </location>
</feature>
<dbReference type="Gene3D" id="2.60.40.150">
    <property type="entry name" value="C2 domain"/>
    <property type="match status" value="1"/>
</dbReference>
<dbReference type="CDD" id="cd04015">
    <property type="entry name" value="C2_plant_PLD"/>
    <property type="match status" value="1"/>
</dbReference>
<keyword evidence="11" id="KW-0694">RNA-binding</keyword>
<keyword evidence="8" id="KW-0106">Calcium</keyword>
<dbReference type="Pfam" id="PF00076">
    <property type="entry name" value="RRM_1"/>
    <property type="match status" value="2"/>
</dbReference>
<dbReference type="SMART" id="SM00360">
    <property type="entry name" value="RRM"/>
    <property type="match status" value="2"/>
</dbReference>
<proteinExistence type="inferred from homology"/>
<comment type="caution">
    <text evidence="16">The sequence shown here is derived from an EMBL/GenBank/DDBJ whole genome shotgun (WGS) entry which is preliminary data.</text>
</comment>
<gene>
    <name evidence="16" type="ORF">HID58_056620</name>
</gene>
<dbReference type="InterPro" id="IPR035892">
    <property type="entry name" value="C2_domain_sf"/>
</dbReference>
<feature type="domain" description="C2" evidence="13">
    <location>
        <begin position="1"/>
        <end position="152"/>
    </location>
</feature>
<dbReference type="InterPro" id="IPR000008">
    <property type="entry name" value="C2_dom"/>
</dbReference>
<evidence type="ECO:0000256" key="2">
    <source>
        <dbReference type="ARBA" id="ARBA00001913"/>
    </source>
</evidence>
<keyword evidence="17" id="KW-1185">Reference proteome</keyword>
<dbReference type="InterPro" id="IPR000504">
    <property type="entry name" value="RRM_dom"/>
</dbReference>
<feature type="domain" description="RRM" evidence="15">
    <location>
        <begin position="1129"/>
        <end position="1197"/>
    </location>
</feature>
<dbReference type="InterPro" id="IPR012677">
    <property type="entry name" value="Nucleotide-bd_a/b_plait_sf"/>
</dbReference>
<evidence type="ECO:0000256" key="9">
    <source>
        <dbReference type="ARBA" id="ARBA00022963"/>
    </source>
</evidence>
<feature type="domain" description="PLD phosphodiesterase" evidence="14">
    <location>
        <begin position="712"/>
        <end position="739"/>
    </location>
</feature>
<comment type="catalytic activity">
    <reaction evidence="1">
        <text>a 1,2-diacyl-sn-glycero-3-phosphocholine + H2O = a 1,2-diacyl-sn-glycero-3-phosphate + choline + H(+)</text>
        <dbReference type="Rhea" id="RHEA:14445"/>
        <dbReference type="ChEBI" id="CHEBI:15354"/>
        <dbReference type="ChEBI" id="CHEBI:15377"/>
        <dbReference type="ChEBI" id="CHEBI:15378"/>
        <dbReference type="ChEBI" id="CHEBI:57643"/>
        <dbReference type="ChEBI" id="CHEBI:58608"/>
        <dbReference type="EC" id="3.1.4.4"/>
    </reaction>
</comment>
<comment type="cofactor">
    <cofactor evidence="2">
        <name>Ca(2+)</name>
        <dbReference type="ChEBI" id="CHEBI:29108"/>
    </cofactor>
</comment>
<feature type="compositionally biased region" description="Acidic residues" evidence="12">
    <location>
        <begin position="52"/>
        <end position="65"/>
    </location>
</feature>
<dbReference type="SMART" id="SM00239">
    <property type="entry name" value="C2"/>
    <property type="match status" value="1"/>
</dbReference>
<dbReference type="SUPFAM" id="SSF49562">
    <property type="entry name" value="C2 domain (Calcium/lipid-binding domain, CaLB)"/>
    <property type="match status" value="1"/>
</dbReference>
<dbReference type="Pfam" id="PF12357">
    <property type="entry name" value="PLD_C"/>
    <property type="match status" value="1"/>
</dbReference>
<evidence type="ECO:0000256" key="8">
    <source>
        <dbReference type="ARBA" id="ARBA00022837"/>
    </source>
</evidence>
<dbReference type="SUPFAM" id="SSF56024">
    <property type="entry name" value="Phospholipase D/nuclease"/>
    <property type="match status" value="2"/>
</dbReference>
<dbReference type="Proteomes" id="UP000824890">
    <property type="component" value="Unassembled WGS sequence"/>
</dbReference>
<feature type="domain" description="RRM" evidence="15">
    <location>
        <begin position="922"/>
        <end position="1000"/>
    </location>
</feature>
<dbReference type="InterPro" id="IPR015679">
    <property type="entry name" value="PLipase_D_fam"/>
</dbReference>
<evidence type="ECO:0000313" key="16">
    <source>
        <dbReference type="EMBL" id="KAH0894191.1"/>
    </source>
</evidence>
<dbReference type="InterPro" id="IPR024632">
    <property type="entry name" value="PLipase_D_C"/>
</dbReference>
<evidence type="ECO:0000256" key="4">
    <source>
        <dbReference type="ARBA" id="ARBA00012027"/>
    </source>
</evidence>
<evidence type="ECO:0000256" key="5">
    <source>
        <dbReference type="ARBA" id="ARBA00022723"/>
    </source>
</evidence>
<accession>A0ABQ8ANR5</accession>
<dbReference type="EC" id="3.1.4.4" evidence="4"/>
<keyword evidence="6" id="KW-0677">Repeat</keyword>
<evidence type="ECO:0000256" key="12">
    <source>
        <dbReference type="SAM" id="MobiDB-lite"/>
    </source>
</evidence>
<protein>
    <recommendedName>
        <fullName evidence="4">phospholipase D</fullName>
        <ecNumber evidence="4">3.1.4.4</ecNumber>
    </recommendedName>
</protein>
<dbReference type="Gene3D" id="3.30.870.10">
    <property type="entry name" value="Endonuclease Chain A"/>
    <property type="match status" value="2"/>
</dbReference>
<dbReference type="PROSITE" id="PS50035">
    <property type="entry name" value="PLD"/>
    <property type="match status" value="2"/>
</dbReference>
<feature type="region of interest" description="Disordered" evidence="12">
    <location>
        <begin position="1093"/>
        <end position="1130"/>
    </location>
</feature>
<dbReference type="EMBL" id="JAGKQM010000013">
    <property type="protein sequence ID" value="KAH0894191.1"/>
    <property type="molecule type" value="Genomic_DNA"/>
</dbReference>
<dbReference type="Gene3D" id="3.30.70.330">
    <property type="match status" value="2"/>
</dbReference>
<evidence type="ECO:0000259" key="13">
    <source>
        <dbReference type="PROSITE" id="PS50004"/>
    </source>
</evidence>
<evidence type="ECO:0000256" key="11">
    <source>
        <dbReference type="PROSITE-ProRule" id="PRU00176"/>
    </source>
</evidence>
<evidence type="ECO:0000256" key="10">
    <source>
        <dbReference type="ARBA" id="ARBA00023098"/>
    </source>
</evidence>
<sequence>MAENVSEDVILLHGDLDLKIVQARRLPNRDTFSERMRRCFKPCNSCIKPTTDDYDGEASSDDDDENIRGLPRNTSDPYVTVSVPQATLARTHVLKNASDPVWNRHFKVSVAHPLSYLKLKVKDYDVSGAQTIGTVRIPVQQIASGERISGWFPVLGRSGKPPKKETALHIDLKFTPFDKIQPKTTLGVMGTYFPLRKGSQVKLYQDAHVMDGMLPEIRLENGEVYQHGKCWEDICHAICEAHHMIYIVGWSVFHKVQLVREPTRVLPRGGDLTLGELLKYKSEEGVRVLLLVWDDKSSRDKFGISTPGVMGTHDEETRKFFNHSSVKCILSPRYASNKLGLFKQQAINGLFTRVSVWHGWYLNQVVGTLFTHHQKCVLVDTQAVGSNRKVTAFIGGIDLCDGRYDTPEHRIFHDLDTVFKDDFHNPTFPSGAIAPRQPWHDMHCRLDGPAAYDVLINFEQRWRKATRWKEFNLNGKTLWQDDSLLRIGRISWILNPKFKYRIDGVSHVPEDDPIVYVSNEDNPENWHVQVFRSIDSGSVKGFLKFENDAEALHLEYDKRLVVDKSIQTAYIQIIRSAQHFIYIENQYFLGSSYAWLDYNDAGADNLIPMELALKITSKIRAKERFAVYVVIPMWPEGDPKSGPMQEILYWQSQTMQMMYDVIARELKSVQSNAHPLDYLNFYCLGKREQFPDHDMPATNVSAVTDSYKFKRFMIYVHAKGMVVDDEYVLMGSANINQRSMAGTKDTEIAMEHLGKTGDEFVEPGDLECVKNVNEIAERNWRKFIDSEFSELQGHLIKYPLHVDIDGNVISLPGYDSFPDVGGKIIGDHSKAIPDTLTTKTLIISLSSRSQPETEFLSTRFSRNGGFSQRRKVQAEVKIFAKACISIKKPWKFIGNQSSFVYATLSRSRSRSRGRSEIENPGTTLYVTGLSTRVTEKDLEAYFSKEGKVASCVLVLEPRTRESRGFAFVTMDSVKDAERCIKYLNHSVLEGRYITVERTEIAVAVEGGTTIVMILDTVGHHQDATYHLVIMEGGHLVIMEEALEEIGLTLLVEEAQREGPREGINLVARDDLGTRSPAPRKKQLRSLIISTFRSKSRSIPRNRSRSRRPLPRPISPSTRHGRSEIENPGNTLYVTGLSTKVTDKDLEAHFSKQGNVASCVLMLDPHTRESRGYAFVTMDSLRDAALNGRYIKVEKKKTEMAIAVEGSTTILMILDTVGYQDATIHLVMKGSHQDATIHLVVEEAQRKGAHDLLLPEKNNRGKASCRFVKPIKRGIDLRTHSSHVRTRLAIGDVGKFPSRHSSHIRARLAIGDVEDLGSNRVQYETTDNVGGG</sequence>
<dbReference type="Pfam" id="PF00168">
    <property type="entry name" value="C2"/>
    <property type="match status" value="1"/>
</dbReference>
<keyword evidence="10" id="KW-0443">Lipid metabolism</keyword>
<comment type="similarity">
    <text evidence="3">Belongs to the phospholipase D family. C2-PLD subfamily.</text>
</comment>
<keyword evidence="7" id="KW-0378">Hydrolase</keyword>
<feature type="domain" description="PLD phosphodiesterase" evidence="14">
    <location>
        <begin position="368"/>
        <end position="403"/>
    </location>
</feature>
<reference evidence="16 17" key="1">
    <citation type="submission" date="2021-05" db="EMBL/GenBank/DDBJ databases">
        <title>Genome Assembly of Synthetic Allotetraploid Brassica napus Reveals Homoeologous Exchanges between Subgenomes.</title>
        <authorList>
            <person name="Davis J.T."/>
        </authorList>
    </citation>
    <scope>NUCLEOTIDE SEQUENCE [LARGE SCALE GENOMIC DNA]</scope>
    <source>
        <strain evidence="17">cv. Da-Ae</strain>
        <tissue evidence="16">Seedling</tissue>
    </source>
</reference>
<name>A0ABQ8ANR5_BRANA</name>
<dbReference type="PANTHER" id="PTHR18896">
    <property type="entry name" value="PHOSPHOLIPASE D"/>
    <property type="match status" value="1"/>
</dbReference>
<keyword evidence="5" id="KW-0479">Metal-binding</keyword>
<dbReference type="Pfam" id="PF00614">
    <property type="entry name" value="PLDc"/>
    <property type="match status" value="1"/>
</dbReference>
<dbReference type="PROSITE" id="PS50004">
    <property type="entry name" value="C2"/>
    <property type="match status" value="1"/>
</dbReference>
<dbReference type="CDD" id="cd00590">
    <property type="entry name" value="RRM_SF"/>
    <property type="match status" value="2"/>
</dbReference>
<evidence type="ECO:0000259" key="15">
    <source>
        <dbReference type="PROSITE" id="PS50102"/>
    </source>
</evidence>
<organism evidence="16 17">
    <name type="scientific">Brassica napus</name>
    <name type="common">Rape</name>
    <dbReference type="NCBI Taxonomy" id="3708"/>
    <lineage>
        <taxon>Eukaryota</taxon>
        <taxon>Viridiplantae</taxon>
        <taxon>Streptophyta</taxon>
        <taxon>Embryophyta</taxon>
        <taxon>Tracheophyta</taxon>
        <taxon>Spermatophyta</taxon>
        <taxon>Magnoliopsida</taxon>
        <taxon>eudicotyledons</taxon>
        <taxon>Gunneridae</taxon>
        <taxon>Pentapetalae</taxon>
        <taxon>rosids</taxon>
        <taxon>malvids</taxon>
        <taxon>Brassicales</taxon>
        <taxon>Brassicaceae</taxon>
        <taxon>Brassiceae</taxon>
        <taxon>Brassica</taxon>
    </lineage>
</organism>
<evidence type="ECO:0000256" key="7">
    <source>
        <dbReference type="ARBA" id="ARBA00022801"/>
    </source>
</evidence>
<evidence type="ECO:0000313" key="17">
    <source>
        <dbReference type="Proteomes" id="UP000824890"/>
    </source>
</evidence>
<dbReference type="SMART" id="SM00155">
    <property type="entry name" value="PLDc"/>
    <property type="match status" value="2"/>
</dbReference>
<feature type="compositionally biased region" description="Basic residues" evidence="12">
    <location>
        <begin position="1093"/>
        <end position="1109"/>
    </location>
</feature>